<dbReference type="SUPFAM" id="SSF64268">
    <property type="entry name" value="PX domain"/>
    <property type="match status" value="1"/>
</dbReference>
<sequence>MSAAADSSGRYTVKFVGNKVVDGHTAYIIKVTNADGETWNIQKRYSDMRMLHEELSIRHGDSLPLFPGKRLFNNQDPSFVATRQAGLQNYLDSALQIEREPRTPALRAFIGEPSQQDERTTAKEYKKILETMQSRLLNLALPPAPLDEEEVMCRNQKYTQVMKAHIHSQPVDPIHLRAPGFDSEPLPLCSANAEHLDTLKAPPSSSDSKILNSLLDDLQQVLRPDPPIADKDKLTASFPDVPLPAAAAVTA</sequence>
<dbReference type="InterPro" id="IPR036871">
    <property type="entry name" value="PX_dom_sf"/>
</dbReference>
<evidence type="ECO:0000256" key="1">
    <source>
        <dbReference type="ARBA" id="ARBA00004496"/>
    </source>
</evidence>
<dbReference type="InterPro" id="IPR051837">
    <property type="entry name" value="SortingNexin/PXDomain-PKLike"/>
</dbReference>
<dbReference type="GO" id="GO:0006622">
    <property type="term" value="P:protein targeting to lysosome"/>
    <property type="evidence" value="ECO:0007669"/>
    <property type="project" value="TreeGrafter"/>
</dbReference>
<dbReference type="InterPro" id="IPR001683">
    <property type="entry name" value="PX_dom"/>
</dbReference>
<dbReference type="PANTHER" id="PTHR22999:SF23">
    <property type="entry name" value="SORTING NEXIN-16"/>
    <property type="match status" value="1"/>
</dbReference>
<dbReference type="SMART" id="SM00312">
    <property type="entry name" value="PX"/>
    <property type="match status" value="1"/>
</dbReference>
<dbReference type="EMBL" id="HBNR01012666">
    <property type="protein sequence ID" value="CAE4568573.1"/>
    <property type="molecule type" value="Transcribed_RNA"/>
</dbReference>
<dbReference type="AlphaFoldDB" id="A0A7S4UBV6"/>
<evidence type="ECO:0000259" key="3">
    <source>
        <dbReference type="PROSITE" id="PS50195"/>
    </source>
</evidence>
<dbReference type="GO" id="GO:0008333">
    <property type="term" value="P:endosome to lysosome transport"/>
    <property type="evidence" value="ECO:0007669"/>
    <property type="project" value="TreeGrafter"/>
</dbReference>
<dbReference type="GO" id="GO:0005769">
    <property type="term" value="C:early endosome"/>
    <property type="evidence" value="ECO:0007669"/>
    <property type="project" value="TreeGrafter"/>
</dbReference>
<dbReference type="GO" id="GO:0045022">
    <property type="term" value="P:early endosome to late endosome transport"/>
    <property type="evidence" value="ECO:0007669"/>
    <property type="project" value="TreeGrafter"/>
</dbReference>
<dbReference type="Gene3D" id="3.30.1520.10">
    <property type="entry name" value="Phox-like domain"/>
    <property type="match status" value="1"/>
</dbReference>
<keyword evidence="2" id="KW-0963">Cytoplasm</keyword>
<accession>A0A7S4UBV6</accession>
<comment type="subcellular location">
    <subcellularLocation>
        <location evidence="1">Cytoplasm</location>
    </subcellularLocation>
</comment>
<protein>
    <recommendedName>
        <fullName evidence="3">PX domain-containing protein</fullName>
    </recommendedName>
</protein>
<organism evidence="4">
    <name type="scientific">Alexandrium monilatum</name>
    <dbReference type="NCBI Taxonomy" id="311494"/>
    <lineage>
        <taxon>Eukaryota</taxon>
        <taxon>Sar</taxon>
        <taxon>Alveolata</taxon>
        <taxon>Dinophyceae</taxon>
        <taxon>Gonyaulacales</taxon>
        <taxon>Pyrocystaceae</taxon>
        <taxon>Alexandrium</taxon>
    </lineage>
</organism>
<evidence type="ECO:0000256" key="2">
    <source>
        <dbReference type="ARBA" id="ARBA00022490"/>
    </source>
</evidence>
<dbReference type="PANTHER" id="PTHR22999">
    <property type="entry name" value="PX SERINE/THREONINE KINASE PXK"/>
    <property type="match status" value="1"/>
</dbReference>
<feature type="domain" description="PX" evidence="3">
    <location>
        <begin position="5"/>
        <end position="117"/>
    </location>
</feature>
<dbReference type="PROSITE" id="PS50195">
    <property type="entry name" value="PX"/>
    <property type="match status" value="1"/>
</dbReference>
<evidence type="ECO:0000313" key="4">
    <source>
        <dbReference type="EMBL" id="CAE4568573.1"/>
    </source>
</evidence>
<gene>
    <name evidence="4" type="ORF">AMON00008_LOCUS8192</name>
</gene>
<dbReference type="GO" id="GO:0035091">
    <property type="term" value="F:phosphatidylinositol binding"/>
    <property type="evidence" value="ECO:0007669"/>
    <property type="project" value="InterPro"/>
</dbReference>
<dbReference type="GO" id="GO:0005770">
    <property type="term" value="C:late endosome"/>
    <property type="evidence" value="ECO:0007669"/>
    <property type="project" value="TreeGrafter"/>
</dbReference>
<proteinExistence type="predicted"/>
<dbReference type="CDD" id="cd06093">
    <property type="entry name" value="PX_domain"/>
    <property type="match status" value="1"/>
</dbReference>
<name>A0A7S4UBV6_9DINO</name>
<dbReference type="Pfam" id="PF00787">
    <property type="entry name" value="PX"/>
    <property type="match status" value="1"/>
</dbReference>
<reference evidence="4" key="1">
    <citation type="submission" date="2021-01" db="EMBL/GenBank/DDBJ databases">
        <authorList>
            <person name="Corre E."/>
            <person name="Pelletier E."/>
            <person name="Niang G."/>
            <person name="Scheremetjew M."/>
            <person name="Finn R."/>
            <person name="Kale V."/>
            <person name="Holt S."/>
            <person name="Cochrane G."/>
            <person name="Meng A."/>
            <person name="Brown T."/>
            <person name="Cohen L."/>
        </authorList>
    </citation>
    <scope>NUCLEOTIDE SEQUENCE</scope>
    <source>
        <strain evidence="4">CCMP3105</strain>
    </source>
</reference>